<evidence type="ECO:0000313" key="3">
    <source>
        <dbReference type="EMBL" id="CAD7444827.1"/>
    </source>
</evidence>
<dbReference type="InterPro" id="IPR012464">
    <property type="entry name" value="DUF1676"/>
</dbReference>
<dbReference type="Pfam" id="PF07898">
    <property type="entry name" value="DUF1676"/>
    <property type="match status" value="2"/>
</dbReference>
<reference evidence="3" key="1">
    <citation type="submission" date="2020-11" db="EMBL/GenBank/DDBJ databases">
        <authorList>
            <person name="Tran Van P."/>
        </authorList>
    </citation>
    <scope>NUCLEOTIDE SEQUENCE</scope>
</reference>
<keyword evidence="2" id="KW-1133">Transmembrane helix</keyword>
<dbReference type="PANTHER" id="PTHR21879:SF17">
    <property type="entry name" value="LD24139P"/>
    <property type="match status" value="1"/>
</dbReference>
<feature type="region of interest" description="Disordered" evidence="1">
    <location>
        <begin position="327"/>
        <end position="355"/>
    </location>
</feature>
<proteinExistence type="predicted"/>
<dbReference type="PANTHER" id="PTHR21879">
    <property type="entry name" value="FI03362P-RELATED-RELATED"/>
    <property type="match status" value="1"/>
</dbReference>
<dbReference type="AlphaFoldDB" id="A0A7R9F0K9"/>
<dbReference type="GO" id="GO:0016020">
    <property type="term" value="C:membrane"/>
    <property type="evidence" value="ECO:0007669"/>
    <property type="project" value="TreeGrafter"/>
</dbReference>
<organism evidence="3">
    <name type="scientific">Timema bartmani</name>
    <dbReference type="NCBI Taxonomy" id="61472"/>
    <lineage>
        <taxon>Eukaryota</taxon>
        <taxon>Metazoa</taxon>
        <taxon>Ecdysozoa</taxon>
        <taxon>Arthropoda</taxon>
        <taxon>Hexapoda</taxon>
        <taxon>Insecta</taxon>
        <taxon>Pterygota</taxon>
        <taxon>Neoptera</taxon>
        <taxon>Polyneoptera</taxon>
        <taxon>Phasmatodea</taxon>
        <taxon>Timematodea</taxon>
        <taxon>Timematoidea</taxon>
        <taxon>Timematidae</taxon>
        <taxon>Timema</taxon>
    </lineage>
</organism>
<gene>
    <name evidence="3" type="ORF">TBIB3V08_LOCUS7193</name>
</gene>
<keyword evidence="2" id="KW-0812">Transmembrane</keyword>
<feature type="compositionally biased region" description="Gly residues" evidence="1">
    <location>
        <begin position="342"/>
        <end position="355"/>
    </location>
</feature>
<name>A0A7R9F0K9_9NEOP</name>
<evidence type="ECO:0000256" key="2">
    <source>
        <dbReference type="SAM" id="Phobius"/>
    </source>
</evidence>
<feature type="compositionally biased region" description="Low complexity" evidence="1">
    <location>
        <begin position="568"/>
        <end position="583"/>
    </location>
</feature>
<evidence type="ECO:0000256" key="1">
    <source>
        <dbReference type="SAM" id="MobiDB-lite"/>
    </source>
</evidence>
<feature type="transmembrane region" description="Helical" evidence="2">
    <location>
        <begin position="746"/>
        <end position="766"/>
    </location>
</feature>
<feature type="transmembrane region" description="Helical" evidence="2">
    <location>
        <begin position="291"/>
        <end position="311"/>
    </location>
</feature>
<sequence>MAKGIVMLTTWHPLSTNVGTIIANGGVRSAGIAYLCANNIHYVGAEEIPALQLVIQLLFLSKQKAMTSKNYHCSSLLESKCRERKSVPQERAMKMKLVHFIFLIVFPVVTLAGPAPLEENKIEDNEIPEERGFAGDASWEMANRLLDECGERDMVTCLGVKVVAVLDRAARMTKIKLMDGVTFVKTGDADDNRNGRALMTEAEIHNSIEQDPDQKTTRLIDLLLEAATSFLQSHVLQFKMPDAATQPLQRALQETGRGKKKLIKTLLPLLLGIGLKLFALIPAGIGLVGIIAAKALIISKLALILAGIIAIQKFFGSGGGMSGWNSGGGAASGWSSPSTGGWSSGGSSGGWGTSGSGSSPVYRSFGGADAHEMAYKAQMPDKQVHKCYCSTLAPEENSMFHSGVTNTSDRDENQKSTILKYTNSNVTSSTLSNIISPKTISPSDILKKLSEKCAADVKQESFICKNFRAKYYKSFIEKKSIPIVPSVNVTNNTTEENAVGTKRKIFINSDMTNLNENIKVNQNSGNIHTRIYPTNLTDHTTQNVVTSLKNSQNTHNEAQPSSFENAKSNNNETSSNLNSITTNDLSFDTNKENEYYRAELRMGDSMEISDSSRNEVSPENIKASKDNWIDTLTLVRDDEDAKQAPTYSNYGDEDLSTPYHGTNEGEVQEYTNSYSADDVGDCDETSPSSRECQNAMMSWLFNITSQYVLPYLSSDSMFENAREVVNWGSNSSSQSFQQARGKIKKLFGHMSMFFLVKAAAVFAVMLGSIKLIAGKALILSAISVVIAAVVALKKLSGGGGGKSVIVHTVGHKPWEDQGMWEGYRPGGYHRRESPDTNNLLTNYPYSAYYKPDYEMESSNGGASVPLYRAGTSLGI</sequence>
<feature type="region of interest" description="Disordered" evidence="1">
    <location>
        <begin position="548"/>
        <end position="585"/>
    </location>
</feature>
<feature type="transmembrane region" description="Helical" evidence="2">
    <location>
        <begin position="772"/>
        <end position="792"/>
    </location>
</feature>
<feature type="compositionally biased region" description="Low complexity" evidence="1">
    <location>
        <begin position="332"/>
        <end position="341"/>
    </location>
</feature>
<feature type="region of interest" description="Disordered" evidence="1">
    <location>
        <begin position="643"/>
        <end position="665"/>
    </location>
</feature>
<feature type="transmembrane region" description="Helical" evidence="2">
    <location>
        <begin position="266"/>
        <end position="285"/>
    </location>
</feature>
<evidence type="ECO:0008006" key="4">
    <source>
        <dbReference type="Google" id="ProtNLM"/>
    </source>
</evidence>
<keyword evidence="2" id="KW-0472">Membrane</keyword>
<accession>A0A7R9F0K9</accession>
<protein>
    <recommendedName>
        <fullName evidence="4">Osiris 16</fullName>
    </recommendedName>
</protein>
<feature type="compositionally biased region" description="Polar residues" evidence="1">
    <location>
        <begin position="548"/>
        <end position="567"/>
    </location>
</feature>
<dbReference type="EMBL" id="OD566897">
    <property type="protein sequence ID" value="CAD7444827.1"/>
    <property type="molecule type" value="Genomic_DNA"/>
</dbReference>